<dbReference type="Gene3D" id="1.10.8.10">
    <property type="entry name" value="DNA helicase RuvA subunit, C-terminal domain"/>
    <property type="match status" value="1"/>
</dbReference>
<feature type="domain" description="Release factor glutamine methyltransferase N-terminal" evidence="7">
    <location>
        <begin position="8"/>
        <end position="77"/>
    </location>
</feature>
<dbReference type="AlphaFoldDB" id="A0A3N4GCB7"/>
<dbReference type="GO" id="GO:0102559">
    <property type="term" value="F:peptide chain release factor N(5)-glutamine methyltransferase activity"/>
    <property type="evidence" value="ECO:0007669"/>
    <property type="project" value="UniProtKB-EC"/>
</dbReference>
<dbReference type="EC" id="2.1.1.297" evidence="1"/>
<dbReference type="GO" id="GO:0032259">
    <property type="term" value="P:methylation"/>
    <property type="evidence" value="ECO:0007669"/>
    <property type="project" value="UniProtKB-KW"/>
</dbReference>
<dbReference type="InterPro" id="IPR002052">
    <property type="entry name" value="DNA_methylase_N6_adenine_CS"/>
</dbReference>
<dbReference type="InterPro" id="IPR040758">
    <property type="entry name" value="PrmC_N"/>
</dbReference>
<keyword evidence="3 8" id="KW-0808">Transferase</keyword>
<reference evidence="8 9" key="1">
    <citation type="submission" date="2018-11" db="EMBL/GenBank/DDBJ databases">
        <title>Aerococcus sp. SJQ22, whole genome shotgun sequence.</title>
        <authorList>
            <person name="Sun L."/>
            <person name="Gao X."/>
            <person name="Chen W."/>
            <person name="Huang K."/>
        </authorList>
    </citation>
    <scope>NUCLEOTIDE SEQUENCE [LARGE SCALE GENOMIC DNA]</scope>
    <source>
        <strain evidence="8 9">SJQ22</strain>
    </source>
</reference>
<dbReference type="InterPro" id="IPR050320">
    <property type="entry name" value="N5-glutamine_MTase"/>
</dbReference>
<dbReference type="PANTHER" id="PTHR18895:SF74">
    <property type="entry name" value="MTRF1L RELEASE FACTOR GLUTAMINE METHYLTRANSFERASE"/>
    <property type="match status" value="1"/>
</dbReference>
<proteinExistence type="predicted"/>
<dbReference type="InterPro" id="IPR029063">
    <property type="entry name" value="SAM-dependent_MTases_sf"/>
</dbReference>
<dbReference type="PROSITE" id="PS00092">
    <property type="entry name" value="N6_MTASE"/>
    <property type="match status" value="1"/>
</dbReference>
<evidence type="ECO:0000256" key="2">
    <source>
        <dbReference type="ARBA" id="ARBA00022603"/>
    </source>
</evidence>
<organism evidence="8 9">
    <name type="scientific">Aerococcus agrisoli</name>
    <dbReference type="NCBI Taxonomy" id="2487350"/>
    <lineage>
        <taxon>Bacteria</taxon>
        <taxon>Bacillati</taxon>
        <taxon>Bacillota</taxon>
        <taxon>Bacilli</taxon>
        <taxon>Lactobacillales</taxon>
        <taxon>Aerococcaceae</taxon>
        <taxon>Aerococcus</taxon>
    </lineage>
</organism>
<dbReference type="InterPro" id="IPR007848">
    <property type="entry name" value="Small_mtfrase_dom"/>
</dbReference>
<evidence type="ECO:0000256" key="3">
    <source>
        <dbReference type="ARBA" id="ARBA00022679"/>
    </source>
</evidence>
<dbReference type="PANTHER" id="PTHR18895">
    <property type="entry name" value="HEMK METHYLTRANSFERASE"/>
    <property type="match status" value="1"/>
</dbReference>
<protein>
    <recommendedName>
        <fullName evidence="1">peptide chain release factor N(5)-glutamine methyltransferase</fullName>
        <ecNumber evidence="1">2.1.1.297</ecNumber>
    </recommendedName>
</protein>
<dbReference type="Gene3D" id="3.40.50.150">
    <property type="entry name" value="Vaccinia Virus protein VP39"/>
    <property type="match status" value="1"/>
</dbReference>
<keyword evidence="2 8" id="KW-0489">Methyltransferase</keyword>
<dbReference type="Pfam" id="PF17827">
    <property type="entry name" value="PrmC_N"/>
    <property type="match status" value="1"/>
</dbReference>
<dbReference type="NCBIfam" id="TIGR03534">
    <property type="entry name" value="RF_mod_PrmC"/>
    <property type="match status" value="1"/>
</dbReference>
<evidence type="ECO:0000313" key="8">
    <source>
        <dbReference type="EMBL" id="RPA59825.1"/>
    </source>
</evidence>
<evidence type="ECO:0000259" key="7">
    <source>
        <dbReference type="Pfam" id="PF17827"/>
    </source>
</evidence>
<dbReference type="OrthoDB" id="9800643at2"/>
<dbReference type="RefSeq" id="WP_123780346.1">
    <property type="nucleotide sequence ID" value="NZ_RKMG01000018.1"/>
</dbReference>
<dbReference type="CDD" id="cd02440">
    <property type="entry name" value="AdoMet_MTases"/>
    <property type="match status" value="1"/>
</dbReference>
<comment type="catalytic activity">
    <reaction evidence="5">
        <text>L-glutaminyl-[peptide chain release factor] + S-adenosyl-L-methionine = N(5)-methyl-L-glutaminyl-[peptide chain release factor] + S-adenosyl-L-homocysteine + H(+)</text>
        <dbReference type="Rhea" id="RHEA:42896"/>
        <dbReference type="Rhea" id="RHEA-COMP:10271"/>
        <dbReference type="Rhea" id="RHEA-COMP:10272"/>
        <dbReference type="ChEBI" id="CHEBI:15378"/>
        <dbReference type="ChEBI" id="CHEBI:30011"/>
        <dbReference type="ChEBI" id="CHEBI:57856"/>
        <dbReference type="ChEBI" id="CHEBI:59789"/>
        <dbReference type="ChEBI" id="CHEBI:61891"/>
        <dbReference type="EC" id="2.1.1.297"/>
    </reaction>
</comment>
<accession>A0A3N4GCB7</accession>
<dbReference type="Proteomes" id="UP000273977">
    <property type="component" value="Unassembled WGS sequence"/>
</dbReference>
<keyword evidence="4" id="KW-0949">S-adenosyl-L-methionine</keyword>
<dbReference type="Pfam" id="PF05175">
    <property type="entry name" value="MTS"/>
    <property type="match status" value="1"/>
</dbReference>
<dbReference type="InterPro" id="IPR004556">
    <property type="entry name" value="HemK-like"/>
</dbReference>
<evidence type="ECO:0000313" key="9">
    <source>
        <dbReference type="Proteomes" id="UP000273977"/>
    </source>
</evidence>
<keyword evidence="9" id="KW-1185">Reference proteome</keyword>
<gene>
    <name evidence="8" type="primary">prmC</name>
    <name evidence="8" type="ORF">EF384_06270</name>
</gene>
<name>A0A3N4GCB7_9LACT</name>
<dbReference type="GO" id="GO:0003676">
    <property type="term" value="F:nucleic acid binding"/>
    <property type="evidence" value="ECO:0007669"/>
    <property type="project" value="InterPro"/>
</dbReference>
<evidence type="ECO:0000256" key="1">
    <source>
        <dbReference type="ARBA" id="ARBA00012771"/>
    </source>
</evidence>
<dbReference type="EMBL" id="RKMG01000018">
    <property type="protein sequence ID" value="RPA59825.1"/>
    <property type="molecule type" value="Genomic_DNA"/>
</dbReference>
<sequence>MINNTYLEVQAWASSFLNENNQEAEISYHLMLDMADFSVSEWQMHQNDTIPSELKGAYEAAIHKVVNENYPWQYIVGKAWFYGEDFKVTPATLIPRQETEDLVSFVLKQIKKGEIQPDAKVLDIGTGTGIIAITLKMHYPSLQITATDISPEALAVAEENARAKKTDIRFLAGDLFEPIADETFDVIISNPPYIGEEETDVMSKSTILYEPKGALFAEDSGFDIYWRIFDDLRAHLRPRGQFIAEFGYKQGNRLLSRVNAVLPELKANIIQDYTGNDRILWIFS</sequence>
<dbReference type="InterPro" id="IPR019874">
    <property type="entry name" value="RF_methyltr_PrmC"/>
</dbReference>
<feature type="domain" description="Methyltransferase small" evidence="6">
    <location>
        <begin position="113"/>
        <end position="213"/>
    </location>
</feature>
<dbReference type="SUPFAM" id="SSF53335">
    <property type="entry name" value="S-adenosyl-L-methionine-dependent methyltransferases"/>
    <property type="match status" value="1"/>
</dbReference>
<dbReference type="NCBIfam" id="TIGR00536">
    <property type="entry name" value="hemK_fam"/>
    <property type="match status" value="1"/>
</dbReference>
<evidence type="ECO:0000256" key="4">
    <source>
        <dbReference type="ARBA" id="ARBA00022691"/>
    </source>
</evidence>
<evidence type="ECO:0000259" key="6">
    <source>
        <dbReference type="Pfam" id="PF05175"/>
    </source>
</evidence>
<evidence type="ECO:0000256" key="5">
    <source>
        <dbReference type="ARBA" id="ARBA00048391"/>
    </source>
</evidence>
<comment type="caution">
    <text evidence="8">The sequence shown here is derived from an EMBL/GenBank/DDBJ whole genome shotgun (WGS) entry which is preliminary data.</text>
</comment>